<organism evidence="4 5">
    <name type="scientific">Pyricularia oryzae</name>
    <name type="common">Rice blast fungus</name>
    <name type="synonym">Magnaporthe oryzae</name>
    <dbReference type="NCBI Taxonomy" id="318829"/>
    <lineage>
        <taxon>Eukaryota</taxon>
        <taxon>Fungi</taxon>
        <taxon>Dikarya</taxon>
        <taxon>Ascomycota</taxon>
        <taxon>Pezizomycotina</taxon>
        <taxon>Sordariomycetes</taxon>
        <taxon>Sordariomycetidae</taxon>
        <taxon>Magnaporthales</taxon>
        <taxon>Pyriculariaceae</taxon>
        <taxon>Pyricularia</taxon>
    </lineage>
</organism>
<reference evidence="4 5" key="1">
    <citation type="journal article" date="2019" name="Mol. Biol. Evol.">
        <title>Blast fungal genomes show frequent chromosomal changes, gene gains and losses, and effector gene turnover.</title>
        <authorList>
            <person name="Gomez Luciano L.B."/>
            <person name="Jason Tsai I."/>
            <person name="Chuma I."/>
            <person name="Tosa Y."/>
            <person name="Chen Y.H."/>
            <person name="Li J.Y."/>
            <person name="Li M.Y."/>
            <person name="Jade Lu M.Y."/>
            <person name="Nakayashiki H."/>
            <person name="Li W.H."/>
        </authorList>
    </citation>
    <scope>NUCLEOTIDE SEQUENCE [LARGE SCALE GENOMIC DNA]</scope>
    <source>
        <strain evidence="4">MZ5-1-6</strain>
    </source>
</reference>
<dbReference type="PANTHER" id="PTHR24189">
    <property type="entry name" value="MYOTROPHIN"/>
    <property type="match status" value="1"/>
</dbReference>
<dbReference type="Gene3D" id="1.10.510.10">
    <property type="entry name" value="Transferase(Phosphotransferase) domain 1"/>
    <property type="match status" value="1"/>
</dbReference>
<dbReference type="Pfam" id="PF00069">
    <property type="entry name" value="Pkinase"/>
    <property type="match status" value="1"/>
</dbReference>
<keyword evidence="2" id="KW-0040">ANK repeat</keyword>
<dbReference type="InterPro" id="IPR036770">
    <property type="entry name" value="Ankyrin_rpt-contain_sf"/>
</dbReference>
<dbReference type="Gene3D" id="1.25.40.20">
    <property type="entry name" value="Ankyrin repeat-containing domain"/>
    <property type="match status" value="2"/>
</dbReference>
<name>A0A4P7NK29_PYROR</name>
<dbReference type="InterPro" id="IPR000719">
    <property type="entry name" value="Prot_kinase_dom"/>
</dbReference>
<evidence type="ECO:0000313" key="5">
    <source>
        <dbReference type="Proteomes" id="UP000294847"/>
    </source>
</evidence>
<keyword evidence="1" id="KW-0677">Repeat</keyword>
<dbReference type="PROSITE" id="PS50011">
    <property type="entry name" value="PROTEIN_KINASE_DOM"/>
    <property type="match status" value="1"/>
</dbReference>
<dbReference type="Proteomes" id="UP000294847">
    <property type="component" value="Chromosome 5"/>
</dbReference>
<proteinExistence type="predicted"/>
<dbReference type="InterPro" id="IPR002110">
    <property type="entry name" value="Ankyrin_rpt"/>
</dbReference>
<dbReference type="GO" id="GO:0004672">
    <property type="term" value="F:protein kinase activity"/>
    <property type="evidence" value="ECO:0007669"/>
    <property type="project" value="InterPro"/>
</dbReference>
<dbReference type="SUPFAM" id="SSF48403">
    <property type="entry name" value="Ankyrin repeat"/>
    <property type="match status" value="1"/>
</dbReference>
<dbReference type="PROSITE" id="PS50088">
    <property type="entry name" value="ANK_REPEAT"/>
    <property type="match status" value="2"/>
</dbReference>
<dbReference type="GO" id="GO:0005524">
    <property type="term" value="F:ATP binding"/>
    <property type="evidence" value="ECO:0007669"/>
    <property type="project" value="InterPro"/>
</dbReference>
<dbReference type="PROSITE" id="PS50297">
    <property type="entry name" value="ANK_REP_REGION"/>
    <property type="match status" value="1"/>
</dbReference>
<evidence type="ECO:0000256" key="3">
    <source>
        <dbReference type="SAM" id="MobiDB-lite"/>
    </source>
</evidence>
<dbReference type="Pfam" id="PF12796">
    <property type="entry name" value="Ank_2"/>
    <property type="match status" value="1"/>
</dbReference>
<dbReference type="InterPro" id="IPR011009">
    <property type="entry name" value="Kinase-like_dom_sf"/>
</dbReference>
<dbReference type="SMART" id="SM00248">
    <property type="entry name" value="ANK"/>
    <property type="match status" value="3"/>
</dbReference>
<evidence type="ECO:0000256" key="1">
    <source>
        <dbReference type="ARBA" id="ARBA00022737"/>
    </source>
</evidence>
<feature type="compositionally biased region" description="Low complexity" evidence="3">
    <location>
        <begin position="485"/>
        <end position="496"/>
    </location>
</feature>
<feature type="region of interest" description="Disordered" evidence="3">
    <location>
        <begin position="468"/>
        <end position="521"/>
    </location>
</feature>
<sequence>MSSIAIIRSRKRKASRSSAQLLQGAEVTQSKRLNVNKIIKGDSSHQIVLGVGSTSFTKSDSLGQVGQCVSDQVYTPKGRRWYARKSLPATTKIDSDQEWVQQDRRSFISEIEHLRLLRHKHIARLAGSYTDMEGIAYLMEPVSDTTLDIFLEGHLDHDARILLRQSFGCLAAALGHIHSQSLHIEQLSSDNISVHHGKLFIGGFGALVQNPEDSAYAAPETRAAGDVDGSTRDLWALGIIYLKILMRLHGMRPSEVRRLVDKNSQEAAYGMSKQGSLVSCVGRLIEFMEDQGRARYQAAAEWTSALLREEPYMRPDCQSLLEKIQVSRHSQEFCCTDCRRAGASNRPRKNNNFALVKIGNETLRGLLEFIPYFGPKQPYKGYHVDTSSSTKRTRTIRMGEVKSPGHKHARPVPVRQISEEELPWTRATSSTMLGFVRDSGEWSPMTTDFQTTAGSRPLLASAYDHDDQESAYLQHSQPEEKGCEISPIPSFFSPPSYSHQASRETSPAPPDYNPPPRESDEVVAQNLNRSCINGEASNLQIHLEEALERQLDSACQAAWFKAVCGASKKHNDCVRVFLETAGSEFVHLVEPGPGRRTALLLAADNPNLAGADLEELVGLLLRHGADSNVVDSHGDHALAKLIRRGGDTSRTIEVIARVQSTDLNKPVRGSGDSPLHLAVEQANVAVVLLLLHLGADVDPINTNGETPLEAVVVQVYNTPGMRASREQAEIVHTLFDAGARQDGVKTHYLAQKKGIA</sequence>
<accession>A0A4P7NK29</accession>
<gene>
    <name evidence="4" type="ORF">PoMZ_11328</name>
</gene>
<dbReference type="AlphaFoldDB" id="A0A4P7NK29"/>
<dbReference type="PANTHER" id="PTHR24189:SF50">
    <property type="entry name" value="ANKYRIN REPEAT AND SOCS BOX PROTEIN 2"/>
    <property type="match status" value="1"/>
</dbReference>
<dbReference type="SMART" id="SM00220">
    <property type="entry name" value="S_TKc"/>
    <property type="match status" value="1"/>
</dbReference>
<protein>
    <submittedName>
        <fullName evidence="4">Uncharacterized protein</fullName>
    </submittedName>
</protein>
<evidence type="ECO:0000313" key="4">
    <source>
        <dbReference type="EMBL" id="QBZ62447.1"/>
    </source>
</evidence>
<dbReference type="SUPFAM" id="SSF56112">
    <property type="entry name" value="Protein kinase-like (PK-like)"/>
    <property type="match status" value="1"/>
</dbReference>
<dbReference type="EMBL" id="CP034208">
    <property type="protein sequence ID" value="QBZ62447.1"/>
    <property type="molecule type" value="Genomic_DNA"/>
</dbReference>
<dbReference type="InterPro" id="IPR050745">
    <property type="entry name" value="Multifunctional_regulatory"/>
</dbReference>
<feature type="compositionally biased region" description="Pro residues" evidence="3">
    <location>
        <begin position="507"/>
        <end position="516"/>
    </location>
</feature>
<evidence type="ECO:0000256" key="2">
    <source>
        <dbReference type="ARBA" id="ARBA00023043"/>
    </source>
</evidence>